<comment type="subunit">
    <text evidence="7">The glycine cleavage system is composed of four proteins: P, T, L and H.</text>
</comment>
<keyword evidence="3 6" id="KW-0663">Pyridoxal phosphate</keyword>
<feature type="modified residue" description="N6-(pyridoxal phosphate)lysine" evidence="6">
    <location>
        <position position="733"/>
    </location>
</feature>
<dbReference type="GO" id="GO:0016594">
    <property type="term" value="F:glycine binding"/>
    <property type="evidence" value="ECO:0007669"/>
    <property type="project" value="TreeGrafter"/>
</dbReference>
<dbReference type="NCBIfam" id="NF003346">
    <property type="entry name" value="PRK04366.1"/>
    <property type="match status" value="1"/>
</dbReference>
<keyword evidence="11" id="KW-1185">Reference proteome</keyword>
<dbReference type="Gene3D" id="3.40.640.10">
    <property type="entry name" value="Type I PLP-dependent aspartate aminotransferase-like (Major domain)"/>
    <property type="match status" value="2"/>
</dbReference>
<dbReference type="PANTHER" id="PTHR11773">
    <property type="entry name" value="GLYCINE DEHYDROGENASE, DECARBOXYLATING"/>
    <property type="match status" value="1"/>
</dbReference>
<dbReference type="InterPro" id="IPR003437">
    <property type="entry name" value="GcvP"/>
</dbReference>
<evidence type="ECO:0000256" key="1">
    <source>
        <dbReference type="ARBA" id="ARBA00001933"/>
    </source>
</evidence>
<evidence type="ECO:0000256" key="7">
    <source>
        <dbReference type="RuleBase" id="RU364056"/>
    </source>
</evidence>
<keyword evidence="4 7" id="KW-0560">Oxidoreductase</keyword>
<protein>
    <recommendedName>
        <fullName evidence="7">Glycine cleavage system P protein</fullName>
        <ecNumber evidence="7">1.4.4.2</ecNumber>
    </recommendedName>
</protein>
<dbReference type="InterPro" id="IPR049315">
    <property type="entry name" value="GDC-P_N"/>
</dbReference>
<dbReference type="GO" id="GO:0019464">
    <property type="term" value="P:glycine decarboxylation via glycine cleavage system"/>
    <property type="evidence" value="ECO:0007669"/>
    <property type="project" value="TreeGrafter"/>
</dbReference>
<organism evidence="11">
    <name type="scientific">Salpingoeca rosetta (strain ATCC 50818 / BSB-021)</name>
    <dbReference type="NCBI Taxonomy" id="946362"/>
    <lineage>
        <taxon>Eukaryota</taxon>
        <taxon>Choanoflagellata</taxon>
        <taxon>Craspedida</taxon>
        <taxon>Salpingoecidae</taxon>
        <taxon>Salpingoeca</taxon>
    </lineage>
</organism>
<dbReference type="OrthoDB" id="6537869at2759"/>
<dbReference type="GO" id="GO:0005739">
    <property type="term" value="C:mitochondrion"/>
    <property type="evidence" value="ECO:0007669"/>
    <property type="project" value="UniProtKB-SubCell"/>
</dbReference>
<dbReference type="FunFam" id="3.40.640.10:FF:000005">
    <property type="entry name" value="Glycine dehydrogenase (decarboxylating), mitochondrial"/>
    <property type="match status" value="1"/>
</dbReference>
<dbReference type="SUPFAM" id="SSF53383">
    <property type="entry name" value="PLP-dependent transferases"/>
    <property type="match status" value="2"/>
</dbReference>
<dbReference type="AlphaFoldDB" id="F2UHM6"/>
<proteinExistence type="inferred from homology"/>
<dbReference type="InterPro" id="IPR049316">
    <property type="entry name" value="GDC-P_C"/>
</dbReference>
<comment type="cofactor">
    <cofactor evidence="1 6 7">
        <name>pyridoxal 5'-phosphate</name>
        <dbReference type="ChEBI" id="CHEBI:597326"/>
    </cofactor>
</comment>
<evidence type="ECO:0000259" key="8">
    <source>
        <dbReference type="Pfam" id="PF02347"/>
    </source>
</evidence>
<dbReference type="RefSeq" id="XP_004991539.1">
    <property type="nucleotide sequence ID" value="XM_004991482.1"/>
</dbReference>
<dbReference type="FunCoup" id="F2UHM6">
    <property type="interactions" value="481"/>
</dbReference>
<dbReference type="GO" id="GO:0004375">
    <property type="term" value="F:glycine dehydrogenase (decarboxylating) activity"/>
    <property type="evidence" value="ECO:0007669"/>
    <property type="project" value="UniProtKB-UniRule"/>
</dbReference>
<evidence type="ECO:0000313" key="11">
    <source>
        <dbReference type="Proteomes" id="UP000007799"/>
    </source>
</evidence>
<evidence type="ECO:0000256" key="3">
    <source>
        <dbReference type="ARBA" id="ARBA00022898"/>
    </source>
</evidence>
<comment type="similarity">
    <text evidence="2 7">Belongs to the GcvP family.</text>
</comment>
<dbReference type="HAMAP" id="MF_00711">
    <property type="entry name" value="GcvP"/>
    <property type="match status" value="1"/>
</dbReference>
<evidence type="ECO:0000259" key="9">
    <source>
        <dbReference type="Pfam" id="PF21478"/>
    </source>
</evidence>
<dbReference type="InterPro" id="IPR015421">
    <property type="entry name" value="PyrdxlP-dep_Trfase_major"/>
</dbReference>
<dbReference type="eggNOG" id="KOG2040">
    <property type="taxonomic scope" value="Eukaryota"/>
</dbReference>
<dbReference type="NCBIfam" id="TIGR00461">
    <property type="entry name" value="gcvP"/>
    <property type="match status" value="1"/>
</dbReference>
<evidence type="ECO:0000256" key="4">
    <source>
        <dbReference type="ARBA" id="ARBA00023002"/>
    </source>
</evidence>
<dbReference type="CDD" id="cd00613">
    <property type="entry name" value="GDC-P"/>
    <property type="match status" value="2"/>
</dbReference>
<sequence length="982" mass="109393">MQAAVLRRQASHARRWLVPMIAQTRHLRVPDWVEPCDKFLFRHIGPDPAEIQTMLRTCSFEDLDDMIAKAVPEDIRLRRTPHLDEPLTESEVLERLKQLGSRNQVFRSYIGMGYYGTLTPTAIKRNVLENPGWYTPYTPYQAEIAQGRMESLLNFQTMIQDLTSLPIANASLLDEATAGAEALSMCFSAHNHKRKMFLLDSRCHPQTEALVYTRAKYIGAKVIKQSWENFEFTSDVCGCLVQYPDTHGEIHNIDELVAKAHDAGALVACATDLLALTVMRSPGEFGADIAVGSAQRFGVPLGYGGPHAAFMSCTEKLIRRLPGRLIGVTRDTHGNRAYRLSLQTRENHIRRERATSNICTAQALLANMAAMYAVFHGPQGLKNIANRVHYMTSALADSIADCGHAVNNDYFFDTIKVTPVGLTQDHIMSRAHNLGINLRQYDDGDVGISLDETVTTSDLRDVMSIFTESGIMEDEDANARLSNLPRRRLGELERTSSFLTHPIFNKYHSETELMRYCKHLENKDISLVHSMIPLGSCTMKLNAATEMQPVTWPEFANIHPFAPPSQAQGFIELFEELARDLCAVTGYDAVSLQPNSGAQGEIAGMLAIRGYLESKGEGHRDVCLIPESAHGTNPATATMCGMRVAKVRVTKQGDIDMDHLREQCEKHKNNLAAIMITYPSTYGVFDESVREICETVHGYGAQVYLDGANMNAQMMLCRPGDYGSDVSHLNLHKTFCIPHGGGGPGMGPIGVKSHLAPFLPGHVMTAEGHKFRQVSASPYGSSLIMPISWSYIRMMGAEGLRMSSAVAILNANYMAHRLKDYYEVAFRGKRGCVAHEFIVSFAPFKKYGITCTDVAKRLQDYGFHSPTVSWPVPDSLMIEPTESESKDELDRYVDALIQIRHEIQEVMDGKYPQDDNVIVNAPHPQTFVLAEEWTRPYSREKAAYPVAFLKEGKTWPGCGRVDDAFGDKNLMCSCPPMDSYDA</sequence>
<gene>
    <name evidence="10" type="ORF">PTSG_07738</name>
</gene>
<dbReference type="GeneID" id="16072098"/>
<feature type="domain" description="Glycine cleavage system P-protein N-terminal" evidence="8">
    <location>
        <begin position="42"/>
        <end position="466"/>
    </location>
</feature>
<dbReference type="InterPro" id="IPR015424">
    <property type="entry name" value="PyrdxlP-dep_Trfase"/>
</dbReference>
<evidence type="ECO:0000256" key="6">
    <source>
        <dbReference type="PIRSR" id="PIRSR603437-50"/>
    </source>
</evidence>
<dbReference type="OMA" id="RNLICTC"/>
<dbReference type="GO" id="GO:0030170">
    <property type="term" value="F:pyridoxal phosphate binding"/>
    <property type="evidence" value="ECO:0007669"/>
    <property type="project" value="TreeGrafter"/>
</dbReference>
<dbReference type="Gene3D" id="3.90.1150.10">
    <property type="entry name" value="Aspartate Aminotransferase, domain 1"/>
    <property type="match status" value="2"/>
</dbReference>
<keyword evidence="7" id="KW-0496">Mitochondrion</keyword>
<dbReference type="EC" id="1.4.4.2" evidence="7"/>
<dbReference type="EMBL" id="GL832974">
    <property type="protein sequence ID" value="EGD76625.1"/>
    <property type="molecule type" value="Genomic_DNA"/>
</dbReference>
<dbReference type="Pfam" id="PF02347">
    <property type="entry name" value="GDC-P"/>
    <property type="match status" value="2"/>
</dbReference>
<dbReference type="STRING" id="946362.F2UHM6"/>
<evidence type="ECO:0000313" key="10">
    <source>
        <dbReference type="EMBL" id="EGD76625.1"/>
    </source>
</evidence>
<dbReference type="Proteomes" id="UP000007799">
    <property type="component" value="Unassembled WGS sequence"/>
</dbReference>
<evidence type="ECO:0000256" key="5">
    <source>
        <dbReference type="ARBA" id="ARBA00049026"/>
    </source>
</evidence>
<name>F2UHM6_SALR5</name>
<accession>F2UHM6</accession>
<reference evidence="10" key="1">
    <citation type="submission" date="2009-08" db="EMBL/GenBank/DDBJ databases">
        <title>Annotation of Salpingoeca rosetta.</title>
        <authorList>
            <consortium name="The Broad Institute Genome Sequencing Platform"/>
            <person name="Russ C."/>
            <person name="Cuomo C."/>
            <person name="Burger G."/>
            <person name="Gray M.W."/>
            <person name="Holland P.W.H."/>
            <person name="King N."/>
            <person name="Lang F.B.F."/>
            <person name="Roger A.J."/>
            <person name="Ruiz-Trillo I."/>
            <person name="Young S.K."/>
            <person name="Zeng Q."/>
            <person name="Gargeya S."/>
            <person name="Alvarado L."/>
            <person name="Berlin A."/>
            <person name="Chapman S.B."/>
            <person name="Chen Z."/>
            <person name="Freedman E."/>
            <person name="Gellesch M."/>
            <person name="Goldberg J."/>
            <person name="Griggs A."/>
            <person name="Gujja S."/>
            <person name="Heilman E."/>
            <person name="Heiman D."/>
            <person name="Howarth C."/>
            <person name="Mehta T."/>
            <person name="Neiman D."/>
            <person name="Pearson M."/>
            <person name="Roberts A."/>
            <person name="Saif S."/>
            <person name="Shea T."/>
            <person name="Shenoy N."/>
            <person name="Sisk P."/>
            <person name="Stolte C."/>
            <person name="Sykes S."/>
            <person name="White J."/>
            <person name="Yandava C."/>
            <person name="Haas B."/>
            <person name="Nusbaum C."/>
            <person name="Birren B."/>
        </authorList>
    </citation>
    <scope>NUCLEOTIDE SEQUENCE [LARGE SCALE GENOMIC DNA]</scope>
    <source>
        <strain evidence="10">ATCC 50818</strain>
    </source>
</reference>
<dbReference type="PANTHER" id="PTHR11773:SF1">
    <property type="entry name" value="GLYCINE DEHYDROGENASE (DECARBOXYLATING), MITOCHONDRIAL"/>
    <property type="match status" value="1"/>
</dbReference>
<dbReference type="GO" id="GO:0005960">
    <property type="term" value="C:glycine cleavage complex"/>
    <property type="evidence" value="ECO:0007669"/>
    <property type="project" value="TreeGrafter"/>
</dbReference>
<comment type="function">
    <text evidence="7">The glycine cleavage system catalyzes the degradation of glycine.</text>
</comment>
<dbReference type="KEGG" id="sre:PTSG_07738"/>
<dbReference type="FunFam" id="3.40.640.10:FF:000007">
    <property type="entry name" value="glycine dehydrogenase (Decarboxylating), mitochondrial"/>
    <property type="match status" value="1"/>
</dbReference>
<comment type="catalytic activity">
    <reaction evidence="5 7">
        <text>N(6)-[(R)-lipoyl]-L-lysyl-[glycine-cleavage complex H protein] + glycine + H(+) = N(6)-[(R)-S(8)-aminomethyldihydrolipoyl]-L-lysyl-[glycine-cleavage complex H protein] + CO2</text>
        <dbReference type="Rhea" id="RHEA:24304"/>
        <dbReference type="Rhea" id="RHEA-COMP:10494"/>
        <dbReference type="Rhea" id="RHEA-COMP:10495"/>
        <dbReference type="ChEBI" id="CHEBI:15378"/>
        <dbReference type="ChEBI" id="CHEBI:16526"/>
        <dbReference type="ChEBI" id="CHEBI:57305"/>
        <dbReference type="ChEBI" id="CHEBI:83099"/>
        <dbReference type="ChEBI" id="CHEBI:83143"/>
        <dbReference type="EC" id="1.4.4.2"/>
    </reaction>
</comment>
<dbReference type="InParanoid" id="F2UHM6"/>
<evidence type="ECO:0000256" key="2">
    <source>
        <dbReference type="ARBA" id="ARBA00010756"/>
    </source>
</evidence>
<feature type="domain" description="Glycine dehydrogenase C-terminal" evidence="9">
    <location>
        <begin position="804"/>
        <end position="923"/>
    </location>
</feature>
<keyword evidence="7" id="KW-0809">Transit peptide</keyword>
<dbReference type="InterPro" id="IPR015422">
    <property type="entry name" value="PyrdxlP-dep_Trfase_small"/>
</dbReference>
<feature type="domain" description="Glycine cleavage system P-protein N-terminal" evidence="8">
    <location>
        <begin position="505"/>
        <end position="764"/>
    </location>
</feature>
<dbReference type="InterPro" id="IPR020581">
    <property type="entry name" value="GDC_P"/>
</dbReference>
<dbReference type="Pfam" id="PF21478">
    <property type="entry name" value="GcvP2_C"/>
    <property type="match status" value="1"/>
</dbReference>
<comment type="subcellular location">
    <subcellularLocation>
        <location evidence="7">Mitochondrion</location>
    </subcellularLocation>
</comment>